<evidence type="ECO:0000256" key="1">
    <source>
        <dbReference type="ARBA" id="ARBA00022468"/>
    </source>
</evidence>
<dbReference type="InterPro" id="IPR035892">
    <property type="entry name" value="C2_domain_sf"/>
</dbReference>
<evidence type="ECO:0000259" key="3">
    <source>
        <dbReference type="PROSITE" id="PS50004"/>
    </source>
</evidence>
<dbReference type="SUPFAM" id="SSF49562">
    <property type="entry name" value="C2 domain (Calcium/lipid-binding domain, CaLB)"/>
    <property type="match status" value="1"/>
</dbReference>
<gene>
    <name evidence="5" type="ORF">EG68_02615</name>
</gene>
<evidence type="ECO:0000313" key="5">
    <source>
        <dbReference type="EMBL" id="KAF7260325.1"/>
    </source>
</evidence>
<dbReference type="InterPro" id="IPR057459">
    <property type="entry name" value="SYDE1/2_C2"/>
</dbReference>
<feature type="domain" description="Rho-GAP" evidence="4">
    <location>
        <begin position="929"/>
        <end position="1024"/>
    </location>
</feature>
<organism evidence="5 6">
    <name type="scientific">Paragonimus skrjabini miyazakii</name>
    <dbReference type="NCBI Taxonomy" id="59628"/>
    <lineage>
        <taxon>Eukaryota</taxon>
        <taxon>Metazoa</taxon>
        <taxon>Spiralia</taxon>
        <taxon>Lophotrochozoa</taxon>
        <taxon>Platyhelminthes</taxon>
        <taxon>Trematoda</taxon>
        <taxon>Digenea</taxon>
        <taxon>Plagiorchiida</taxon>
        <taxon>Troglotremata</taxon>
        <taxon>Troglotrematidae</taxon>
        <taxon>Paragonimus</taxon>
    </lineage>
</organism>
<dbReference type="GO" id="GO:0097060">
    <property type="term" value="C:synaptic membrane"/>
    <property type="evidence" value="ECO:0007669"/>
    <property type="project" value="TreeGrafter"/>
</dbReference>
<sequence>MCKLASSTELRQSISPRYCIHCESNLFVGHAQPVTFELILSHFGVLHLVRLNPQLTSQSELVIVYLGSSFQLRYFRDWRFIALNTLPIRLDRLAFKLHLEHQMAEESIDSGVSSEHSQYALEQVRASNDCNQFTKACGPILLPRSQLSHTEGYYGPRPPYPTRFYSYFDPDCYSDQLVHSHSKFGRPFASFQNRPLYHSFDSASEAEFSDSKSNSIQLSTSRALSTSRLVLPRQFEFDTKSEQFETMSSNPLDHARGSFHPQGSSSNVQDIRGGNPRMVHFVREQQQQQQRLYEVGTTYDRSSPTNINVVDRLTGLAGVGAPAVDPRPPLQRNYSTRDYAYLPPLEQNLINSPLTSPSQPTDLQVITSQSSRVGEVPGVQVNRNYPLDINALNPIANSSGHLQDYDRIGGRTTLEGLLRDFSLGSRSTEQQKQLLCALLTGSTKSAVSSVSKQTSLLQNVVQKPNATSSASIQLHTASSSQNQPFLFKRPPLHRSCYSSGDEESVTQGHLQGVNTPRTNLYSPPRFAHPQSSIISNQTQSQPTMTPCIPVQPTQPPPSLNMTQQVMSQLAQLQTFKPEDYANYQSLEAILGQLYPQPPPPAPVQPDIYGLKTRLLEDYYAPPSIASTSITQASIAATLPSREPLERKSGPLSLQIDPLIGVESGQLDDPTDTKLEERFADFFLLPSERCVTTAYPTSSGQIASSEYEWNLTNPDNPRKALPQRSENLSGILVIDLVAGNGLSSSQVLLRDLYCVIEMDSIRKARSMIRTSTSYFEWNEVFELDMDENRFLAFLLYQWDPRTKHRLCFYGGIDLRNLVQRLANIPPKCTMSSNLTNQRPRQNFLLSPALSMIPTNFDKIALQLEPRGILYLEFTHYPLERVYHRYQPTVSTSLQHASISDDVLFGVPIDELIERERVVAQLMRVRFPSSSAVSSLAPEHAPYVPLFIRKCVEEIDRRGTDVVGIYRLAGSVWMKLQVRELFNRITKSTLRAIFRGDRKAVEAIIEAIDLSAERVPDIHALTGEFS</sequence>
<reference evidence="5" key="1">
    <citation type="submission" date="2019-07" db="EMBL/GenBank/DDBJ databases">
        <title>Annotation for the trematode Paragonimus miyazaki's.</title>
        <authorList>
            <person name="Choi Y.-J."/>
        </authorList>
    </citation>
    <scope>NUCLEOTIDE SEQUENCE</scope>
    <source>
        <strain evidence="5">Japan</strain>
    </source>
</reference>
<dbReference type="InterPro" id="IPR000008">
    <property type="entry name" value="C2_dom"/>
</dbReference>
<keyword evidence="6" id="KW-1185">Reference proteome</keyword>
<evidence type="ECO:0008006" key="7">
    <source>
        <dbReference type="Google" id="ProtNLM"/>
    </source>
</evidence>
<accession>A0A8S9YYW3</accession>
<evidence type="ECO:0000259" key="4">
    <source>
        <dbReference type="PROSITE" id="PS50238"/>
    </source>
</evidence>
<dbReference type="GO" id="GO:0046578">
    <property type="term" value="P:regulation of Ras protein signal transduction"/>
    <property type="evidence" value="ECO:0007669"/>
    <property type="project" value="TreeGrafter"/>
</dbReference>
<dbReference type="PANTHER" id="PTHR46150">
    <property type="entry name" value="RHO GTPASE-ACTIVATING PROTEIN 100F"/>
    <property type="match status" value="1"/>
</dbReference>
<comment type="caution">
    <text evidence="5">The sequence shown here is derived from an EMBL/GenBank/DDBJ whole genome shotgun (WGS) entry which is preliminary data.</text>
</comment>
<dbReference type="GO" id="GO:0005096">
    <property type="term" value="F:GTPase activator activity"/>
    <property type="evidence" value="ECO:0007669"/>
    <property type="project" value="UniProtKB-KW"/>
</dbReference>
<dbReference type="EMBL" id="JTDE01000801">
    <property type="protein sequence ID" value="KAF7260325.1"/>
    <property type="molecule type" value="Genomic_DNA"/>
</dbReference>
<protein>
    <recommendedName>
        <fullName evidence="7">Rho GTPase-activating protein</fullName>
    </recommendedName>
</protein>
<dbReference type="SUPFAM" id="SSF48350">
    <property type="entry name" value="GTPase activation domain, GAP"/>
    <property type="match status" value="1"/>
</dbReference>
<dbReference type="PANTHER" id="PTHR46150:SF3">
    <property type="entry name" value="RHO GTPASE-ACTIVATING PROTEIN 100F"/>
    <property type="match status" value="1"/>
</dbReference>
<evidence type="ECO:0000313" key="6">
    <source>
        <dbReference type="Proteomes" id="UP000822476"/>
    </source>
</evidence>
<dbReference type="PROSITE" id="PS50004">
    <property type="entry name" value="C2"/>
    <property type="match status" value="1"/>
</dbReference>
<evidence type="ECO:0000256" key="2">
    <source>
        <dbReference type="SAM" id="MobiDB-lite"/>
    </source>
</evidence>
<dbReference type="InterPro" id="IPR008936">
    <property type="entry name" value="Rho_GTPase_activation_prot"/>
</dbReference>
<dbReference type="CDD" id="cd00030">
    <property type="entry name" value="C2"/>
    <property type="match status" value="1"/>
</dbReference>
<dbReference type="Pfam" id="PF25336">
    <property type="entry name" value="C2_SYDE"/>
    <property type="match status" value="1"/>
</dbReference>
<dbReference type="PROSITE" id="PS50238">
    <property type="entry name" value="RHOGAP"/>
    <property type="match status" value="1"/>
</dbReference>
<dbReference type="InterPro" id="IPR052118">
    <property type="entry name" value="Rho-GAP_regulator"/>
</dbReference>
<dbReference type="Proteomes" id="UP000822476">
    <property type="component" value="Unassembled WGS sequence"/>
</dbReference>
<dbReference type="GO" id="GO:0007165">
    <property type="term" value="P:signal transduction"/>
    <property type="evidence" value="ECO:0007669"/>
    <property type="project" value="InterPro"/>
</dbReference>
<name>A0A8S9YYW3_9TREM</name>
<dbReference type="GO" id="GO:0016477">
    <property type="term" value="P:cell migration"/>
    <property type="evidence" value="ECO:0007669"/>
    <property type="project" value="TreeGrafter"/>
</dbReference>
<dbReference type="OrthoDB" id="120383at2759"/>
<feature type="region of interest" description="Disordered" evidence="2">
    <location>
        <begin position="246"/>
        <end position="272"/>
    </location>
</feature>
<dbReference type="Gene3D" id="1.10.555.10">
    <property type="entry name" value="Rho GTPase activation protein"/>
    <property type="match status" value="1"/>
</dbReference>
<dbReference type="InterPro" id="IPR000198">
    <property type="entry name" value="RhoGAP_dom"/>
</dbReference>
<dbReference type="Gene3D" id="2.60.40.150">
    <property type="entry name" value="C2 domain"/>
    <property type="match status" value="1"/>
</dbReference>
<feature type="domain" description="C2" evidence="3">
    <location>
        <begin position="712"/>
        <end position="828"/>
    </location>
</feature>
<dbReference type="AlphaFoldDB" id="A0A8S9YYW3"/>
<proteinExistence type="predicted"/>
<keyword evidence="1" id="KW-0343">GTPase activation</keyword>
<dbReference type="GO" id="GO:0030030">
    <property type="term" value="P:cell projection organization"/>
    <property type="evidence" value="ECO:0007669"/>
    <property type="project" value="TreeGrafter"/>
</dbReference>